<comment type="function">
    <text evidence="8">Part of the ABC transporter complex CysAWTP (TC 3.A.1.6.1) involved in sulfate/thiosulfate import. Probably responsible for the translocation of the substrate across the membrane.</text>
</comment>
<protein>
    <recommendedName>
        <fullName evidence="9">Sulfate transport system permease protein CysT</fullName>
    </recommendedName>
</protein>
<evidence type="ECO:0000256" key="9">
    <source>
        <dbReference type="RuleBase" id="RU366001"/>
    </source>
</evidence>
<dbReference type="GO" id="GO:0015419">
    <property type="term" value="F:ABC-type sulfate transporter activity"/>
    <property type="evidence" value="ECO:0007669"/>
    <property type="project" value="UniProtKB-UniRule"/>
</dbReference>
<geneLocation type="chloroplast" evidence="11"/>
<dbReference type="RefSeq" id="YP_009258392.1">
    <property type="nucleotide sequence ID" value="NC_030355.1"/>
</dbReference>
<dbReference type="PROSITE" id="PS50928">
    <property type="entry name" value="ABC_TM1"/>
    <property type="match status" value="1"/>
</dbReference>
<dbReference type="InterPro" id="IPR000515">
    <property type="entry name" value="MetI-like"/>
</dbReference>
<evidence type="ECO:0000256" key="4">
    <source>
        <dbReference type="ARBA" id="ARBA00022692"/>
    </source>
</evidence>
<evidence type="ECO:0000256" key="6">
    <source>
        <dbReference type="ARBA" id="ARBA00023032"/>
    </source>
</evidence>
<evidence type="ECO:0000256" key="1">
    <source>
        <dbReference type="ARBA" id="ARBA00004508"/>
    </source>
</evidence>
<dbReference type="NCBIfam" id="TIGR02139">
    <property type="entry name" value="permease_CysT"/>
    <property type="match status" value="1"/>
</dbReference>
<evidence type="ECO:0000256" key="3">
    <source>
        <dbReference type="ARBA" id="ARBA00022448"/>
    </source>
</evidence>
<dbReference type="GO" id="GO:0005886">
    <property type="term" value="C:plasma membrane"/>
    <property type="evidence" value="ECO:0007669"/>
    <property type="project" value="InterPro"/>
</dbReference>
<proteinExistence type="inferred from homology"/>
<feature type="transmembrane region" description="Helical" evidence="9">
    <location>
        <begin position="143"/>
        <end position="168"/>
    </location>
</feature>
<keyword evidence="3 9" id="KW-0813">Transport</keyword>
<evidence type="ECO:0000256" key="2">
    <source>
        <dbReference type="ARBA" id="ARBA00007069"/>
    </source>
</evidence>
<dbReference type="Pfam" id="PF00528">
    <property type="entry name" value="BPD_transp_1"/>
    <property type="match status" value="1"/>
</dbReference>
<dbReference type="SUPFAM" id="SSF161098">
    <property type="entry name" value="MetI-like"/>
    <property type="match status" value="1"/>
</dbReference>
<dbReference type="NCBIfam" id="TIGR00969">
    <property type="entry name" value="3a0106s02"/>
    <property type="match status" value="1"/>
</dbReference>
<accession>A0A191T4E7</accession>
<dbReference type="GO" id="GO:0031969">
    <property type="term" value="C:chloroplast membrane"/>
    <property type="evidence" value="ECO:0007669"/>
    <property type="project" value="UniProtKB-SubCell"/>
</dbReference>
<comment type="function">
    <text evidence="9">Part of the ABC transporter complex (TC 3.A.1.6.1) involved in sulfate/thiosulfate import.</text>
</comment>
<name>A0A191T4E7_SPIMX</name>
<feature type="transmembrane region" description="Helical" evidence="9">
    <location>
        <begin position="76"/>
        <end position="98"/>
    </location>
</feature>
<keyword evidence="11" id="KW-0150">Chloroplast</keyword>
<evidence type="ECO:0000259" key="10">
    <source>
        <dbReference type="PROSITE" id="PS50928"/>
    </source>
</evidence>
<dbReference type="EMBL" id="KU646489">
    <property type="protein sequence ID" value="ANI25264.1"/>
    <property type="molecule type" value="Genomic_DNA"/>
</dbReference>
<keyword evidence="7 9" id="KW-0472">Membrane</keyword>
<feature type="transmembrane region" description="Helical" evidence="9">
    <location>
        <begin position="257"/>
        <end position="281"/>
    </location>
</feature>
<reference evidence="11" key="1">
    <citation type="journal article" date="2016" name="Front. Plant Sci.">
        <title>Comparative Chloroplast Genome Analyses of Streptophyte Green Algae Uncover Major Structural Alterations in the Klebsormidiophyceae, Coleochaetophyceae and Zygnematophyceae.</title>
        <authorList>
            <person name="Lemieux C."/>
            <person name="Otis C."/>
            <person name="Turmel M."/>
        </authorList>
    </citation>
    <scope>NUCLEOTIDE SEQUENCE</scope>
</reference>
<keyword evidence="6 9" id="KW-0764">Sulfate transport</keyword>
<feature type="domain" description="ABC transmembrane type-1" evidence="10">
    <location>
        <begin position="72"/>
        <end position="277"/>
    </location>
</feature>
<keyword evidence="4 9" id="KW-0812">Transmembrane</keyword>
<dbReference type="InterPro" id="IPR005667">
    <property type="entry name" value="Sulph_transpt2"/>
</dbReference>
<evidence type="ECO:0000256" key="8">
    <source>
        <dbReference type="ARBA" id="ARBA00025323"/>
    </source>
</evidence>
<dbReference type="Gene3D" id="1.10.3720.10">
    <property type="entry name" value="MetI-like"/>
    <property type="match status" value="1"/>
</dbReference>
<comment type="similarity">
    <text evidence="2 9">Belongs to the binding-protein-dependent transport system permease family. CysTW subfamily.</text>
</comment>
<feature type="transmembrane region" description="Helical" evidence="9">
    <location>
        <begin position="27"/>
        <end position="49"/>
    </location>
</feature>
<organism evidence="11">
    <name type="scientific">Spirogyra maxima</name>
    <name type="common">Green alga</name>
    <dbReference type="NCBI Taxonomy" id="3180"/>
    <lineage>
        <taxon>Eukaryota</taxon>
        <taxon>Viridiplantae</taxon>
        <taxon>Streptophyta</taxon>
        <taxon>Zygnematophyceae</taxon>
        <taxon>Zygnematophycidae</taxon>
        <taxon>Spirogyrales</taxon>
        <taxon>Spirogyraceae</taxon>
        <taxon>Spirogyra</taxon>
    </lineage>
</organism>
<feature type="transmembrane region" description="Helical" evidence="9">
    <location>
        <begin position="110"/>
        <end position="131"/>
    </location>
</feature>
<keyword evidence="9 11" id="KW-0934">Plastid</keyword>
<dbReference type="AlphaFoldDB" id="A0A191T4E7"/>
<sequence length="287" mass="31824">MILFCLISHQSFIKDKPQIFILKKFELLLGLALYYGIFILALPISILLYKAKEQSWFRIIETLKQPVVLSAYKMTFITACIAAIINALAGLILAWVLVRYHFYGKKILDVAIDLPFALPTSVGGLTLMTVYSDQGWMGPICSWLGVQVVFSQLGVLIAMIFVSIPFVVRTVQPVLESMEEELEEAALCVGASSWTTFWEIIFPPLAPSLVTGTALGFSRAIGEYGSITLISSNIPTKDLVISVLISQKLEQYDYQGATVIATGALFVSFILLLVINSIQVWRQTLTK</sequence>
<evidence type="ECO:0000313" key="11">
    <source>
        <dbReference type="EMBL" id="ANI25264.1"/>
    </source>
</evidence>
<comment type="subcellular location">
    <subcellularLocation>
        <location evidence="1 9">Plastid</location>
        <location evidence="1 9">Chloroplast membrane</location>
        <topology evidence="1 9">Multi-pass membrane protein</topology>
    </subcellularLocation>
</comment>
<dbReference type="GeneID" id="27984736"/>
<dbReference type="PANTHER" id="PTHR30406">
    <property type="entry name" value="SULFATE TRANSPORT SYSTEM PERMEASE PROTEIN"/>
    <property type="match status" value="1"/>
</dbReference>
<dbReference type="InterPro" id="IPR011865">
    <property type="entry name" value="CysT_permease"/>
</dbReference>
<evidence type="ECO:0000256" key="7">
    <source>
        <dbReference type="ARBA" id="ARBA00023136"/>
    </source>
</evidence>
<dbReference type="PANTHER" id="PTHR30406:SF8">
    <property type="entry name" value="SULFATE TRANSPORT SYSTEM PERMEASE PROTEIN CYST"/>
    <property type="match status" value="1"/>
</dbReference>
<evidence type="ECO:0000256" key="5">
    <source>
        <dbReference type="ARBA" id="ARBA00022989"/>
    </source>
</evidence>
<keyword evidence="5 9" id="KW-1133">Transmembrane helix</keyword>
<gene>
    <name evidence="11" type="primary">cysT</name>
</gene>
<dbReference type="FunFam" id="1.10.3720.10:FF:000004">
    <property type="entry name" value="Sulfate transport system permease protein CysT"/>
    <property type="match status" value="1"/>
</dbReference>
<dbReference type="CDD" id="cd06261">
    <property type="entry name" value="TM_PBP2"/>
    <property type="match status" value="1"/>
</dbReference>
<comment type="caution">
    <text evidence="9">Lacks conserved residue(s) required for the propagation of feature annotation.</text>
</comment>
<dbReference type="InterPro" id="IPR035906">
    <property type="entry name" value="MetI-like_sf"/>
</dbReference>